<gene>
    <name evidence="2" type="ORF">JC965_03075</name>
</gene>
<dbReference type="RefSeq" id="WP_069785123.1">
    <property type="nucleotide sequence ID" value="NZ_CAWMSG010000033.1"/>
</dbReference>
<dbReference type="AlphaFoldDB" id="A0A7H9EZ91"/>
<dbReference type="InterPro" id="IPR011853">
    <property type="entry name" value="TRAP_DctM-Dct_fused"/>
</dbReference>
<comment type="subcellular location">
    <subcellularLocation>
        <location evidence="1">Cell inner membrane</location>
        <topology evidence="1">Multi-pass membrane protein</topology>
    </subcellularLocation>
</comment>
<sequence>MPQTQQQEAFSAEELIAQDVGARLPVGPMSWIIAGLALIWSLFQLWIASPLPFSLGIGVLNDTETRSIHLAFAILLAYLVFPAMRSSPRDRVPLADIALGLVGAAVASYLFVMYQELAQRPGNLTTMDFAVACVGIPLLLEAARRALGPALAVIAIVFLAYSLAGPWMPSLLAHRGVSLHALANHQWITTEGVFGIALGVSTSFVFLFVLFGALLERAGAGHYFIQLAFSLLGHLRGGPAKAAVVASALTGVISGSSIANVVTTGTFTIPMMKRVGFSKEKAGAVEVASSVNGQIMPPVMGAAAFLMVEYVGIPYVEIIKHAFLPAAISYIALLYIVHLEALKLGMQPIGNRQPRPWLRRLTGFAFGAALISGLSMAVYYGLGWLKPVLGDYALPGISVLLAVAYLGLLKIAASNAPLPAEDPDKPLDELPETRAVLLSGLHFLLPVVVLVWCLMVERLSPGLSAFWGSVMLIIILLTQRPLLNWLRTDGKHDYGSFTDGVVDLREGLIAGARNMIGIGIATATAGIIVGAVSQTGVGLVLADLVEFLSMGNLLLMLILTALLSLILGMGLPTTANYIVVSSLLAPVIVTLGQQNGLIVPLIAVHLFVFYFGIMADVTPPVGLASFAAAAVSKGDPIKTGITAFYYSLRTAALPFLFIFNTDLLLINVDFSHGVLIFFVATIAMLIFAAATQGFFLVKSRWYESVLLLLVAFTLFRPGFWMDLLHDPYRDTAPAELVQTMGQVEAESTLRLRMEGEDAVGKLRRFTVLLPVPEGASGEDRLAKLGIQTYEQDGKILIDTVTFGSQAADLGLEMDQQILSVKAPTERWPKELMWLPGFLLFGAVVWLQRRRVARP</sequence>
<organism evidence="2">
    <name type="scientific">Aeromonas caviae</name>
    <name type="common">Aeromonas punctata</name>
    <dbReference type="NCBI Taxonomy" id="648"/>
    <lineage>
        <taxon>Bacteria</taxon>
        <taxon>Pseudomonadati</taxon>
        <taxon>Pseudomonadota</taxon>
        <taxon>Gammaproteobacteria</taxon>
        <taxon>Aeromonadales</taxon>
        <taxon>Aeromonadaceae</taxon>
        <taxon>Aeromonas</taxon>
    </lineage>
</organism>
<evidence type="ECO:0000256" key="1">
    <source>
        <dbReference type="RuleBase" id="RU369079"/>
    </source>
</evidence>
<name>A0A7H9EZ91_AERCA</name>
<keyword evidence="1" id="KW-0472">Membrane</keyword>
<dbReference type="Pfam" id="PF06808">
    <property type="entry name" value="DctM"/>
    <property type="match status" value="1"/>
</dbReference>
<dbReference type="InterPro" id="IPR021814">
    <property type="entry name" value="DUF3394"/>
</dbReference>
<dbReference type="Pfam" id="PF11874">
    <property type="entry name" value="DUF3394"/>
    <property type="match status" value="1"/>
</dbReference>
<evidence type="ECO:0000313" key="2">
    <source>
        <dbReference type="EMBL" id="QQA61534.1"/>
    </source>
</evidence>
<dbReference type="PANTHER" id="PTHR43849:SF2">
    <property type="entry name" value="BLL3936 PROTEIN"/>
    <property type="match status" value="1"/>
</dbReference>
<dbReference type="GO" id="GO:0022857">
    <property type="term" value="F:transmembrane transporter activity"/>
    <property type="evidence" value="ECO:0007669"/>
    <property type="project" value="UniProtKB-UniRule"/>
</dbReference>
<keyword evidence="1" id="KW-1003">Cell membrane</keyword>
<keyword evidence="1" id="KW-0997">Cell inner membrane</keyword>
<comment type="function">
    <text evidence="1">Part of the tripartite ATP-independent periplasmic (TRAP) transport system.</text>
</comment>
<dbReference type="EMBL" id="CP065937">
    <property type="protein sequence ID" value="QQA61534.1"/>
    <property type="molecule type" value="Genomic_DNA"/>
</dbReference>
<dbReference type="NCBIfam" id="TIGR02123">
    <property type="entry name" value="TRAP_fused"/>
    <property type="match status" value="1"/>
</dbReference>
<dbReference type="InterPro" id="IPR010656">
    <property type="entry name" value="DctM"/>
</dbReference>
<dbReference type="PANTHER" id="PTHR43849">
    <property type="entry name" value="BLL3936 PROTEIN"/>
    <property type="match status" value="1"/>
</dbReference>
<proteinExistence type="predicted"/>
<keyword evidence="1" id="KW-0813">Transport</keyword>
<accession>A0A7H9EZ91</accession>
<reference evidence="2" key="1">
    <citation type="submission" date="2020-12" db="EMBL/GenBank/DDBJ databases">
        <title>GES Beta-lactamases isolated from hospital effluents in Brazil.</title>
        <authorList>
            <person name="Conte D."/>
            <person name="Mesa D."/>
            <person name="Palmeiro J.K."/>
            <person name="Dalla-Costa L.M."/>
        </authorList>
    </citation>
    <scope>NUCLEOTIDE SEQUENCE [LARGE SCALE GENOMIC DNA]</scope>
    <source>
        <strain evidence="2">Aero21</strain>
    </source>
</reference>
<protein>
    <submittedName>
        <fullName evidence="2">TRAP transporter permease</fullName>
    </submittedName>
</protein>
<dbReference type="GO" id="GO:0005886">
    <property type="term" value="C:plasma membrane"/>
    <property type="evidence" value="ECO:0007669"/>
    <property type="project" value="UniProtKB-SubCell"/>
</dbReference>